<accession>A0A0J6T0B2</accession>
<sequence length="254" mass="27658">MPSLNLRNPFRRDNSRPPLRQRAAILKAAAARVIRGEPSPLGTVNPVLVALEAEFQAATVAFTEADDEVGAAYERYIEPTMPDALWPRNDDWVMDTIPRPDTVPITPGRHRVLPYGERHAEELRGRRHVVKVFSRRDPVPCRPAQERGDAIVAAWDSWQASIAAARQAAGLTPLLEARGVAGERQRAALSLLHETPARSLSDFALKARVASAVCDGLPLRPADRALFSDDEEAMPFAITADLLALSGSHTATGA</sequence>
<keyword evidence="2" id="KW-1185">Reference proteome</keyword>
<name>A0A0J6T0B2_9HYPH</name>
<dbReference type="RefSeq" id="WP_048444076.1">
    <property type="nucleotide sequence ID" value="NZ_LABY01000060.1"/>
</dbReference>
<evidence type="ECO:0000313" key="1">
    <source>
        <dbReference type="EMBL" id="KMO39307.1"/>
    </source>
</evidence>
<organism evidence="1 2">
    <name type="scientific">Methylobacterium variabile</name>
    <dbReference type="NCBI Taxonomy" id="298794"/>
    <lineage>
        <taxon>Bacteria</taxon>
        <taxon>Pseudomonadati</taxon>
        <taxon>Pseudomonadota</taxon>
        <taxon>Alphaproteobacteria</taxon>
        <taxon>Hyphomicrobiales</taxon>
        <taxon>Methylobacteriaceae</taxon>
        <taxon>Methylobacterium</taxon>
    </lineage>
</organism>
<dbReference type="PATRIC" id="fig|298794.3.peg.6639"/>
<comment type="caution">
    <text evidence="1">The sequence shown here is derived from an EMBL/GenBank/DDBJ whole genome shotgun (WGS) entry which is preliminary data.</text>
</comment>
<reference evidence="1 2" key="1">
    <citation type="submission" date="2015-03" db="EMBL/GenBank/DDBJ databases">
        <title>Genome sequencing of Methylobacterium variabile DSM 16961.</title>
        <authorList>
            <person name="Chaudhry V."/>
            <person name="Patil P.B."/>
        </authorList>
    </citation>
    <scope>NUCLEOTIDE SEQUENCE [LARGE SCALE GENOMIC DNA]</scope>
    <source>
        <strain evidence="1 2">DSM 16961</strain>
    </source>
</reference>
<dbReference type="Proteomes" id="UP000035955">
    <property type="component" value="Unassembled WGS sequence"/>
</dbReference>
<dbReference type="OrthoDB" id="7997223at2"/>
<protein>
    <submittedName>
        <fullName evidence="1">Uncharacterized protein</fullName>
    </submittedName>
</protein>
<evidence type="ECO:0000313" key="2">
    <source>
        <dbReference type="Proteomes" id="UP000035955"/>
    </source>
</evidence>
<dbReference type="AlphaFoldDB" id="A0A0J6T0B2"/>
<proteinExistence type="predicted"/>
<gene>
    <name evidence="1" type="ORF">VQ02_10220</name>
</gene>
<dbReference type="EMBL" id="LABY01000060">
    <property type="protein sequence ID" value="KMO39307.1"/>
    <property type="molecule type" value="Genomic_DNA"/>
</dbReference>